<keyword evidence="3" id="KW-1185">Reference proteome</keyword>
<evidence type="ECO:0000313" key="2">
    <source>
        <dbReference type="EMBL" id="KAI6651481.1"/>
    </source>
</evidence>
<feature type="coiled-coil region" evidence="1">
    <location>
        <begin position="416"/>
        <end position="476"/>
    </location>
</feature>
<dbReference type="Proteomes" id="UP001165289">
    <property type="component" value="Unassembled WGS sequence"/>
</dbReference>
<protein>
    <submittedName>
        <fullName evidence="2">Uncharacterized protein</fullName>
    </submittedName>
</protein>
<evidence type="ECO:0000256" key="1">
    <source>
        <dbReference type="SAM" id="Coils"/>
    </source>
</evidence>
<gene>
    <name evidence="2" type="ORF">LOD99_5089</name>
</gene>
<proteinExistence type="predicted"/>
<comment type="caution">
    <text evidence="2">The sequence shown here is derived from an EMBL/GenBank/DDBJ whole genome shotgun (WGS) entry which is preliminary data.</text>
</comment>
<feature type="coiled-coil region" evidence="1">
    <location>
        <begin position="250"/>
        <end position="299"/>
    </location>
</feature>
<dbReference type="AlphaFoldDB" id="A0AAV7JS15"/>
<evidence type="ECO:0000313" key="3">
    <source>
        <dbReference type="Proteomes" id="UP001165289"/>
    </source>
</evidence>
<feature type="coiled-coil region" evidence="1">
    <location>
        <begin position="331"/>
        <end position="379"/>
    </location>
</feature>
<name>A0AAV7JS15_9METZ</name>
<organism evidence="2 3">
    <name type="scientific">Oopsacas minuta</name>
    <dbReference type="NCBI Taxonomy" id="111878"/>
    <lineage>
        <taxon>Eukaryota</taxon>
        <taxon>Metazoa</taxon>
        <taxon>Porifera</taxon>
        <taxon>Hexactinellida</taxon>
        <taxon>Hexasterophora</taxon>
        <taxon>Lyssacinosida</taxon>
        <taxon>Leucopsacidae</taxon>
        <taxon>Oopsacas</taxon>
    </lineage>
</organism>
<accession>A0AAV7JS15</accession>
<keyword evidence="1" id="KW-0175">Coiled coil</keyword>
<sequence>MSEEESKQTRIWRERAEAAEESEQRVRKDCLFALKENEFLRTLQRQVELSQATLLETQSQLGHALAHENEYKAKHLHLTRDMRELCHEIRIIVSDVLPPNSLDSLLPQDFDPDSLQPYHVKTLIHMLRDAYLKAELRVRNRDAELSEVGENTEEMEAVLCRWSHLLSQISDPPNIHGIHQLTKDFKVKDKLTNSCLREMHVSLSTFLSAMDHGYRIMESELSHLRERVSVCIGEDSVDSAQLGLILTGHYTNKKRQIQELESKIKELKQSRVSEMTGAISALKLEMVEQRSESDRLKEIDMQRELSQKLEEYKSESLCSRRQEEIGHSRKVKELSESVSVAERGSAELRRELESVRIKMKSSEFERNRLSTELEHLQENQRRNEVDGCEERGRAERICGEELDVYRQQVRQHSLTIVSLEDKLVRTVRECDDLRDNLRDSNIRVDEERDSIHREEIESIKRERDRKEGEIMTLRSELLQEKSTGDKLCSEIAILRSTNTQLKRKLITEVEHFHLSENKLEKTRGLVSKLERSLEQRIMRGHSQREELVTLRENMPHVRETVDGIHQNLTTLSHDFTDYKSIQELDNPLTMTGIKCTEEQHQVTISKQAQAITELRSSLEQMREANVLVPTHQESLREVTRLRKGLRDAKAALSGNDLVYALMNGDIVEEELQKQLRTRDAAHLQEKLLHENTTKCLEISEEAFRQIITAVKGSMKIQIPLECSNSLEKLTDTELELEQVSRTRQIEAVRIQLKIMYENMKQSQTLVTEYQKDQIDDLRMSLDGVKDELHSQRELNLSLQAQRDYFKTENLVVKKHPSHKCGHTKESIDNMLAVERRKHKDKMRRKDQEIVALRATLTRLND</sequence>
<reference evidence="2 3" key="1">
    <citation type="journal article" date="2023" name="BMC Biol.">
        <title>The compact genome of the sponge Oopsacas minuta (Hexactinellida) is lacking key metazoan core genes.</title>
        <authorList>
            <person name="Santini S."/>
            <person name="Schenkelaars Q."/>
            <person name="Jourda C."/>
            <person name="Duchesne M."/>
            <person name="Belahbib H."/>
            <person name="Rocher C."/>
            <person name="Selva M."/>
            <person name="Riesgo A."/>
            <person name="Vervoort M."/>
            <person name="Leys S.P."/>
            <person name="Kodjabachian L."/>
            <person name="Le Bivic A."/>
            <person name="Borchiellini C."/>
            <person name="Claverie J.M."/>
            <person name="Renard E."/>
        </authorList>
    </citation>
    <scope>NUCLEOTIDE SEQUENCE [LARGE SCALE GENOMIC DNA]</scope>
    <source>
        <strain evidence="2">SPO-2</strain>
    </source>
</reference>
<dbReference type="EMBL" id="JAKMXF010000303">
    <property type="protein sequence ID" value="KAI6651481.1"/>
    <property type="molecule type" value="Genomic_DNA"/>
</dbReference>